<dbReference type="PANTHER" id="PTHR32194">
    <property type="entry name" value="METALLOPROTEASE TLDD"/>
    <property type="match status" value="1"/>
</dbReference>
<dbReference type="Gene3D" id="3.60.20.10">
    <property type="entry name" value="Glutamine Phosphoribosylpyrophosphate, subunit 1, domain 1"/>
    <property type="match status" value="1"/>
</dbReference>
<dbReference type="PANTHER" id="PTHR32194:SF3">
    <property type="entry name" value="PROTEASOME SUBUNIT BETA"/>
    <property type="match status" value="1"/>
</dbReference>
<feature type="region of interest" description="Disordered" evidence="2">
    <location>
        <begin position="1"/>
        <end position="24"/>
    </location>
</feature>
<dbReference type="GO" id="GO:0005737">
    <property type="term" value="C:cytoplasm"/>
    <property type="evidence" value="ECO:0007669"/>
    <property type="project" value="TreeGrafter"/>
</dbReference>
<evidence type="ECO:0000256" key="1">
    <source>
        <dbReference type="ARBA" id="ARBA00023145"/>
    </source>
</evidence>
<keyword evidence="1" id="KW-0865">Zymogen</keyword>
<organism evidence="3 4">
    <name type="scientific">Oldenlandia corymbosa var. corymbosa</name>
    <dbReference type="NCBI Taxonomy" id="529605"/>
    <lineage>
        <taxon>Eukaryota</taxon>
        <taxon>Viridiplantae</taxon>
        <taxon>Streptophyta</taxon>
        <taxon>Embryophyta</taxon>
        <taxon>Tracheophyta</taxon>
        <taxon>Spermatophyta</taxon>
        <taxon>Magnoliopsida</taxon>
        <taxon>eudicotyledons</taxon>
        <taxon>Gunneridae</taxon>
        <taxon>Pentapetalae</taxon>
        <taxon>asterids</taxon>
        <taxon>lamiids</taxon>
        <taxon>Gentianales</taxon>
        <taxon>Rubiaceae</taxon>
        <taxon>Rubioideae</taxon>
        <taxon>Spermacoceae</taxon>
        <taxon>Hedyotis-Oldenlandia complex</taxon>
        <taxon>Oldenlandia</taxon>
    </lineage>
</organism>
<feature type="compositionally biased region" description="Polar residues" evidence="2">
    <location>
        <begin position="8"/>
        <end position="23"/>
    </location>
</feature>
<dbReference type="EMBL" id="OX459124">
    <property type="protein sequence ID" value="CAI9114411.1"/>
    <property type="molecule type" value="Genomic_DNA"/>
</dbReference>
<gene>
    <name evidence="3" type="ORF">OLC1_LOCUS21179</name>
</gene>
<dbReference type="InterPro" id="IPR001353">
    <property type="entry name" value="Proteasome_sua/b"/>
</dbReference>
<name>A0AAV1E2H4_OLDCO</name>
<accession>A0AAV1E2H4</accession>
<dbReference type="InterPro" id="IPR023333">
    <property type="entry name" value="Proteasome_suB-type"/>
</dbReference>
<dbReference type="InterPro" id="IPR029055">
    <property type="entry name" value="Ntn_hydrolases_N"/>
</dbReference>
<dbReference type="Proteomes" id="UP001161247">
    <property type="component" value="Chromosome 7"/>
</dbReference>
<dbReference type="GO" id="GO:0005839">
    <property type="term" value="C:proteasome core complex"/>
    <property type="evidence" value="ECO:0007669"/>
    <property type="project" value="InterPro"/>
</dbReference>
<dbReference type="GO" id="GO:0051603">
    <property type="term" value="P:proteolysis involved in protein catabolic process"/>
    <property type="evidence" value="ECO:0007669"/>
    <property type="project" value="InterPro"/>
</dbReference>
<evidence type="ECO:0000313" key="3">
    <source>
        <dbReference type="EMBL" id="CAI9114411.1"/>
    </source>
</evidence>
<proteinExistence type="predicted"/>
<protein>
    <submittedName>
        <fullName evidence="3">OLC1v1015129C1</fullName>
    </submittedName>
</protein>
<dbReference type="Pfam" id="PF00227">
    <property type="entry name" value="Proteasome"/>
    <property type="match status" value="1"/>
</dbReference>
<evidence type="ECO:0000256" key="2">
    <source>
        <dbReference type="SAM" id="MobiDB-lite"/>
    </source>
</evidence>
<evidence type="ECO:0000313" key="4">
    <source>
        <dbReference type="Proteomes" id="UP001161247"/>
    </source>
</evidence>
<sequence>MDTLTPIPESSNKKQSSTENNPMPSLVLRIANARYIEDSPVPGSSTKRSYHEESPSDLAAMKARFDKVTAAGLEGGECEPKFEKGTTVLGCVFQEGIMVAPDRSGKCEFVYQSFHRNLVQLNSHMLATISGGSEFLLKDLEKKCKKHEQKEGREPLVAEILDWLAEALSAYKEEPLSVGILIAVWNELEHGLYRMNGYGERVKGDLLATGSGSASAVCKVKHCESFMPVTRAANADRVGFRFDTRCERPMSVTEVADLAKEAICFAAYEAPHTVSVIHLGSGGCVKILLEGDMEEWYKENMKHVPRLRYEIIGMGW</sequence>
<dbReference type="SUPFAM" id="SSF56235">
    <property type="entry name" value="N-terminal nucleophile aminohydrolases (Ntn hydrolases)"/>
    <property type="match status" value="1"/>
</dbReference>
<keyword evidence="4" id="KW-1185">Reference proteome</keyword>
<dbReference type="AlphaFoldDB" id="A0AAV1E2H4"/>
<reference evidence="3" key="1">
    <citation type="submission" date="2023-03" db="EMBL/GenBank/DDBJ databases">
        <authorList>
            <person name="Julca I."/>
        </authorList>
    </citation>
    <scope>NUCLEOTIDE SEQUENCE</scope>
</reference>